<protein>
    <submittedName>
        <fullName evidence="2">Uncharacterized protein</fullName>
    </submittedName>
</protein>
<organism evidence="2 3">
    <name type="scientific">Glossina austeni</name>
    <name type="common">Savannah tsetse fly</name>
    <dbReference type="NCBI Taxonomy" id="7395"/>
    <lineage>
        <taxon>Eukaryota</taxon>
        <taxon>Metazoa</taxon>
        <taxon>Ecdysozoa</taxon>
        <taxon>Arthropoda</taxon>
        <taxon>Hexapoda</taxon>
        <taxon>Insecta</taxon>
        <taxon>Pterygota</taxon>
        <taxon>Neoptera</taxon>
        <taxon>Endopterygota</taxon>
        <taxon>Diptera</taxon>
        <taxon>Brachycera</taxon>
        <taxon>Muscomorpha</taxon>
        <taxon>Hippoboscoidea</taxon>
        <taxon>Glossinidae</taxon>
        <taxon>Glossina</taxon>
    </lineage>
</organism>
<keyword evidence="1" id="KW-0472">Membrane</keyword>
<accession>A0A1A9V7W0</accession>
<dbReference type="AlphaFoldDB" id="A0A1A9V7W0"/>
<evidence type="ECO:0000256" key="1">
    <source>
        <dbReference type="SAM" id="Phobius"/>
    </source>
</evidence>
<evidence type="ECO:0000313" key="3">
    <source>
        <dbReference type="Proteomes" id="UP000078200"/>
    </source>
</evidence>
<dbReference type="EnsemblMetazoa" id="GAUT028716-RA">
    <property type="protein sequence ID" value="GAUT028716-PA"/>
    <property type="gene ID" value="GAUT028716"/>
</dbReference>
<feature type="transmembrane region" description="Helical" evidence="1">
    <location>
        <begin position="28"/>
        <end position="50"/>
    </location>
</feature>
<name>A0A1A9V7W0_GLOAU</name>
<keyword evidence="1" id="KW-0812">Transmembrane</keyword>
<reference evidence="2" key="1">
    <citation type="submission" date="2020-05" db="UniProtKB">
        <authorList>
            <consortium name="EnsemblMetazoa"/>
        </authorList>
    </citation>
    <scope>IDENTIFICATION</scope>
    <source>
        <strain evidence="2">TTRI</strain>
    </source>
</reference>
<proteinExistence type="predicted"/>
<evidence type="ECO:0000313" key="2">
    <source>
        <dbReference type="EnsemblMetazoa" id="GAUT028716-PA"/>
    </source>
</evidence>
<dbReference type="VEuPathDB" id="VectorBase:GAUT028716"/>
<dbReference type="Proteomes" id="UP000078200">
    <property type="component" value="Unassembled WGS sequence"/>
</dbReference>
<keyword evidence="3" id="KW-1185">Reference proteome</keyword>
<sequence>MYVLLIIAAHSAAVELLPGSCFNLVGVLLPYLFLILLTTLMFMILIDIVLRSFLVAAECSLLRTPFGLCWSVPGGRRSLSFRGRWEMRLFLGFRPVPLFDEAFVSTRTEFVSTDAPCPSAAEIVLSLPLDLNETTPSPLLERIFFSRPVEDSYTARFHHFLLREQWNLVKGTALMWHMMVWMELVHVESAKTLATRKGLLKRGYNLRKVPVPRASCSVSATSPTTYLFLATIYSLTILLRISVVSCPARHRSSPNADALQSVKGLRQACKKRHQRNMHFHKLFKHTQSTFYKNKILDLIFTNIPDISVCRTDPFVIPEDVYHPTTSLSLDNTTKKLETNDAEVKRWSHRIILTFNCCDQVAHHMRQFINLQTCIATCRIISSSFDITIRGCIDFANLSINLALDPAFQHQ</sequence>
<keyword evidence="1" id="KW-1133">Transmembrane helix</keyword>